<gene>
    <name evidence="2" type="ORF">SAMN04488244_10465</name>
</gene>
<keyword evidence="1" id="KW-1133">Transmembrane helix</keyword>
<feature type="transmembrane region" description="Helical" evidence="1">
    <location>
        <begin position="104"/>
        <end position="123"/>
    </location>
</feature>
<dbReference type="InterPro" id="IPR025597">
    <property type="entry name" value="DUF4345"/>
</dbReference>
<dbReference type="RefSeq" id="WP_103879345.1">
    <property type="nucleotide sequence ID" value="NZ_FNVG01000004.1"/>
</dbReference>
<protein>
    <recommendedName>
        <fullName evidence="4">DUF4345 domain-containing protein</fullName>
    </recommendedName>
</protein>
<feature type="transmembrane region" description="Helical" evidence="1">
    <location>
        <begin position="7"/>
        <end position="29"/>
    </location>
</feature>
<keyword evidence="1" id="KW-0812">Transmembrane</keyword>
<proteinExistence type="predicted"/>
<reference evidence="3" key="1">
    <citation type="submission" date="2016-10" db="EMBL/GenBank/DDBJ databases">
        <authorList>
            <person name="Varghese N."/>
            <person name="Submissions S."/>
        </authorList>
    </citation>
    <scope>NUCLEOTIDE SEQUENCE [LARGE SCALE GENOMIC DNA]</scope>
    <source>
        <strain evidence="3">CGMCC 1.7062</strain>
    </source>
</reference>
<name>A0A1H5V661_9VIBR</name>
<evidence type="ECO:0000313" key="3">
    <source>
        <dbReference type="Proteomes" id="UP000236721"/>
    </source>
</evidence>
<keyword evidence="3" id="KW-1185">Reference proteome</keyword>
<feature type="transmembrane region" description="Helical" evidence="1">
    <location>
        <begin position="74"/>
        <end position="92"/>
    </location>
</feature>
<dbReference type="EMBL" id="FNVG01000004">
    <property type="protein sequence ID" value="SEF82700.1"/>
    <property type="molecule type" value="Genomic_DNA"/>
</dbReference>
<accession>A0A1H5V661</accession>
<keyword evidence="1" id="KW-0472">Membrane</keyword>
<dbReference type="Proteomes" id="UP000236721">
    <property type="component" value="Unassembled WGS sequence"/>
</dbReference>
<feature type="transmembrane region" description="Helical" evidence="1">
    <location>
        <begin position="49"/>
        <end position="67"/>
    </location>
</feature>
<organism evidence="2 3">
    <name type="scientific">Vibrio hangzhouensis</name>
    <dbReference type="NCBI Taxonomy" id="462991"/>
    <lineage>
        <taxon>Bacteria</taxon>
        <taxon>Pseudomonadati</taxon>
        <taxon>Pseudomonadota</taxon>
        <taxon>Gammaproteobacteria</taxon>
        <taxon>Vibrionales</taxon>
        <taxon>Vibrionaceae</taxon>
        <taxon>Vibrio</taxon>
    </lineage>
</organism>
<dbReference type="AlphaFoldDB" id="A0A1H5V661"/>
<dbReference type="OrthoDB" id="6401891at2"/>
<evidence type="ECO:0008006" key="4">
    <source>
        <dbReference type="Google" id="ProtNLM"/>
    </source>
</evidence>
<dbReference type="Pfam" id="PF14248">
    <property type="entry name" value="DUF4345"/>
    <property type="match status" value="1"/>
</dbReference>
<evidence type="ECO:0000256" key="1">
    <source>
        <dbReference type="SAM" id="Phobius"/>
    </source>
</evidence>
<evidence type="ECO:0000313" key="2">
    <source>
        <dbReference type="EMBL" id="SEF82700.1"/>
    </source>
</evidence>
<sequence>MFQAKLMVWISALVFFGYGFLFSLSPNTLFERVTESALFSYSASIDVRATYGGMTLAIGIILALLVIKQDTLKLSVIAATLLAGLMAVTRMMGIVAESQPNDTMVFYLGTEVFFSLWGLFILWKFPKRRMYFK</sequence>